<name>A0A0G0GZG1_9BACT</name>
<dbReference type="AlphaFoldDB" id="A0A0G0GZG1"/>
<proteinExistence type="predicted"/>
<protein>
    <submittedName>
        <fullName evidence="1">Uncharacterized protein</fullName>
    </submittedName>
</protein>
<sequence>MKIYSLDRYGRKIIQPIIKLSKIYVNYNHKVNHLILEDGRNIWVSPLHPSYYFSLVKNLKKGDFYDGAKIITNKIVRYGDKYTYDLLPKGETGYYWANRILLASTLLPVMQSQEQAYIKPVLYLHQV</sequence>
<dbReference type="EMBL" id="LBTJ01000071">
    <property type="protein sequence ID" value="KKQ36363.1"/>
    <property type="molecule type" value="Genomic_DNA"/>
</dbReference>
<evidence type="ECO:0000313" key="1">
    <source>
        <dbReference type="EMBL" id="KKQ36363.1"/>
    </source>
</evidence>
<organism evidence="1 2">
    <name type="scientific">Candidatus Roizmanbacteria bacterium GW2011_GWA2_37_7</name>
    <dbReference type="NCBI Taxonomy" id="1618481"/>
    <lineage>
        <taxon>Bacteria</taxon>
        <taxon>Candidatus Roizmaniibacteriota</taxon>
    </lineage>
</organism>
<accession>A0A0G0GZG1</accession>
<dbReference type="Proteomes" id="UP000034471">
    <property type="component" value="Unassembled WGS sequence"/>
</dbReference>
<dbReference type="Gene3D" id="2.170.16.10">
    <property type="entry name" value="Hedgehog/Intein (Hint) domain"/>
    <property type="match status" value="1"/>
</dbReference>
<comment type="caution">
    <text evidence="1">The sequence shown here is derived from an EMBL/GenBank/DDBJ whole genome shotgun (WGS) entry which is preliminary data.</text>
</comment>
<dbReference type="InterPro" id="IPR036844">
    <property type="entry name" value="Hint_dom_sf"/>
</dbReference>
<reference evidence="1 2" key="1">
    <citation type="journal article" date="2015" name="Nature">
        <title>rRNA introns, odd ribosomes, and small enigmatic genomes across a large radiation of phyla.</title>
        <authorList>
            <person name="Brown C.T."/>
            <person name="Hug L.A."/>
            <person name="Thomas B.C."/>
            <person name="Sharon I."/>
            <person name="Castelle C.J."/>
            <person name="Singh A."/>
            <person name="Wilkins M.J."/>
            <person name="Williams K.H."/>
            <person name="Banfield J.F."/>
        </authorList>
    </citation>
    <scope>NUCLEOTIDE SEQUENCE [LARGE SCALE GENOMIC DNA]</scope>
</reference>
<dbReference type="SUPFAM" id="SSF51294">
    <property type="entry name" value="Hedgehog/intein (Hint) domain"/>
    <property type="match status" value="1"/>
</dbReference>
<evidence type="ECO:0000313" key="2">
    <source>
        <dbReference type="Proteomes" id="UP000034471"/>
    </source>
</evidence>
<gene>
    <name evidence="1" type="ORF">US54_C0071G0005</name>
</gene>